<sequence length="128" mass="14519">MTAMLKGGKLSSTTSFSLVKVCLVVLVILSVLVDVLNSTLTTDSENLFYQTASNRFAQMTRPELLTAWHTDCHRRCQYQIVSQVEVACTYDPYRVSHRRRRASDVLRTRKSSLIKDNMNVNVNQSTTS</sequence>
<gene>
    <name evidence="1" type="primary">ORF51758</name>
</gene>
<feature type="non-terminal residue" evidence="1">
    <location>
        <position position="128"/>
    </location>
</feature>
<reference evidence="1" key="1">
    <citation type="submission" date="2014-12" db="EMBL/GenBank/DDBJ databases">
        <title>Insight into the proteome of Arion vulgaris.</title>
        <authorList>
            <person name="Aradska J."/>
            <person name="Bulat T."/>
            <person name="Smidak R."/>
            <person name="Sarate P."/>
            <person name="Gangsoo J."/>
            <person name="Sialana F."/>
            <person name="Bilban M."/>
            <person name="Lubec G."/>
        </authorList>
    </citation>
    <scope>NUCLEOTIDE SEQUENCE</scope>
    <source>
        <tissue evidence="1">Skin</tissue>
    </source>
</reference>
<dbReference type="EMBL" id="HACG01017568">
    <property type="protein sequence ID" value="CEK64433.1"/>
    <property type="molecule type" value="Transcribed_RNA"/>
</dbReference>
<evidence type="ECO:0000313" key="1">
    <source>
        <dbReference type="EMBL" id="CEK64433.1"/>
    </source>
</evidence>
<name>A0A0B6Z7G4_9EUPU</name>
<proteinExistence type="predicted"/>
<protein>
    <recommendedName>
        <fullName evidence="2">Insulin-like domain-containing protein</fullName>
    </recommendedName>
</protein>
<organism evidence="1">
    <name type="scientific">Arion vulgaris</name>
    <dbReference type="NCBI Taxonomy" id="1028688"/>
    <lineage>
        <taxon>Eukaryota</taxon>
        <taxon>Metazoa</taxon>
        <taxon>Spiralia</taxon>
        <taxon>Lophotrochozoa</taxon>
        <taxon>Mollusca</taxon>
        <taxon>Gastropoda</taxon>
        <taxon>Heterobranchia</taxon>
        <taxon>Euthyneura</taxon>
        <taxon>Panpulmonata</taxon>
        <taxon>Eupulmonata</taxon>
        <taxon>Stylommatophora</taxon>
        <taxon>Helicina</taxon>
        <taxon>Arionoidea</taxon>
        <taxon>Arionidae</taxon>
        <taxon>Arion</taxon>
    </lineage>
</organism>
<evidence type="ECO:0008006" key="2">
    <source>
        <dbReference type="Google" id="ProtNLM"/>
    </source>
</evidence>
<accession>A0A0B6Z7G4</accession>
<dbReference type="AlphaFoldDB" id="A0A0B6Z7G4"/>